<gene>
    <name evidence="1" type="ORF">AXF42_Ash013988</name>
</gene>
<evidence type="ECO:0000313" key="2">
    <source>
        <dbReference type="Proteomes" id="UP000236161"/>
    </source>
</evidence>
<dbReference type="AlphaFoldDB" id="A0A2I0A931"/>
<sequence>MVARTCRINSVAYSAQAGEPSVRAPGDGVSASTSRHCTESASNLTDLVTSLTAQQAVILMQTQLVCAAMLPPPLDMEAPATLPPVAEAPIPPPQVAEALAPLPSVAAPSAQSSASSQLPRRLFPPREVHQNYPPLHPLPAFLPHTCPPFLARRDPLFPGVQAPRYGPDPFFSPMDSNAPLAKLSLGFFYGKPLV</sequence>
<dbReference type="EMBL" id="KZ452009">
    <property type="protein sequence ID" value="PKA52051.1"/>
    <property type="molecule type" value="Genomic_DNA"/>
</dbReference>
<evidence type="ECO:0000313" key="1">
    <source>
        <dbReference type="EMBL" id="PKA52051.1"/>
    </source>
</evidence>
<name>A0A2I0A931_9ASPA</name>
<dbReference type="Proteomes" id="UP000236161">
    <property type="component" value="Unassembled WGS sequence"/>
</dbReference>
<protein>
    <submittedName>
        <fullName evidence="1">Uncharacterized protein</fullName>
    </submittedName>
</protein>
<reference evidence="1 2" key="1">
    <citation type="journal article" date="2017" name="Nature">
        <title>The Apostasia genome and the evolution of orchids.</title>
        <authorList>
            <person name="Zhang G.Q."/>
            <person name="Liu K.W."/>
            <person name="Li Z."/>
            <person name="Lohaus R."/>
            <person name="Hsiao Y.Y."/>
            <person name="Niu S.C."/>
            <person name="Wang J.Y."/>
            <person name="Lin Y.C."/>
            <person name="Xu Q."/>
            <person name="Chen L.J."/>
            <person name="Yoshida K."/>
            <person name="Fujiwara S."/>
            <person name="Wang Z.W."/>
            <person name="Zhang Y.Q."/>
            <person name="Mitsuda N."/>
            <person name="Wang M."/>
            <person name="Liu G.H."/>
            <person name="Pecoraro L."/>
            <person name="Huang H.X."/>
            <person name="Xiao X.J."/>
            <person name="Lin M."/>
            <person name="Wu X.Y."/>
            <person name="Wu W.L."/>
            <person name="Chen Y.Y."/>
            <person name="Chang S.B."/>
            <person name="Sakamoto S."/>
            <person name="Ohme-Takagi M."/>
            <person name="Yagi M."/>
            <person name="Zeng S.J."/>
            <person name="Shen C.Y."/>
            <person name="Yeh C.M."/>
            <person name="Luo Y.B."/>
            <person name="Tsai W.C."/>
            <person name="Van de Peer Y."/>
            <person name="Liu Z.J."/>
        </authorList>
    </citation>
    <scope>NUCLEOTIDE SEQUENCE [LARGE SCALE GENOMIC DNA]</scope>
    <source>
        <strain evidence="2">cv. Shenzhen</strain>
        <tissue evidence="1">Stem</tissue>
    </source>
</reference>
<keyword evidence="2" id="KW-1185">Reference proteome</keyword>
<proteinExistence type="predicted"/>
<accession>A0A2I0A931</accession>
<organism evidence="1 2">
    <name type="scientific">Apostasia shenzhenica</name>
    <dbReference type="NCBI Taxonomy" id="1088818"/>
    <lineage>
        <taxon>Eukaryota</taxon>
        <taxon>Viridiplantae</taxon>
        <taxon>Streptophyta</taxon>
        <taxon>Embryophyta</taxon>
        <taxon>Tracheophyta</taxon>
        <taxon>Spermatophyta</taxon>
        <taxon>Magnoliopsida</taxon>
        <taxon>Liliopsida</taxon>
        <taxon>Asparagales</taxon>
        <taxon>Orchidaceae</taxon>
        <taxon>Apostasioideae</taxon>
        <taxon>Apostasia</taxon>
    </lineage>
</organism>